<evidence type="ECO:0000313" key="2">
    <source>
        <dbReference type="Proteomes" id="UP000518300"/>
    </source>
</evidence>
<dbReference type="InterPro" id="IPR041492">
    <property type="entry name" value="HAD_2"/>
</dbReference>
<dbReference type="PANTHER" id="PTHR43434:SF13">
    <property type="entry name" value="PHOSPHOGLYCOLATE PHOSPHATASE"/>
    <property type="match status" value="1"/>
</dbReference>
<accession>A0A848L6J7</accession>
<dbReference type="Gene3D" id="1.10.150.240">
    <property type="entry name" value="Putative phosphatase, domain 2"/>
    <property type="match status" value="1"/>
</dbReference>
<comment type="caution">
    <text evidence="1">The sequence shown here is derived from an EMBL/GenBank/DDBJ whole genome shotgun (WGS) entry which is preliminary data.</text>
</comment>
<protein>
    <submittedName>
        <fullName evidence="1">HAD hydrolase-like protein</fullName>
    </submittedName>
</protein>
<dbReference type="EMBL" id="JABBJJ010000021">
    <property type="protein sequence ID" value="NMO14590.1"/>
    <property type="molecule type" value="Genomic_DNA"/>
</dbReference>
<dbReference type="InterPro" id="IPR023214">
    <property type="entry name" value="HAD_sf"/>
</dbReference>
<dbReference type="GO" id="GO:0008967">
    <property type="term" value="F:phosphoglycolate phosphatase activity"/>
    <property type="evidence" value="ECO:0007669"/>
    <property type="project" value="TreeGrafter"/>
</dbReference>
<evidence type="ECO:0000313" key="1">
    <source>
        <dbReference type="EMBL" id="NMO14590.1"/>
    </source>
</evidence>
<dbReference type="InterPro" id="IPR050155">
    <property type="entry name" value="HAD-like_hydrolase_sf"/>
</dbReference>
<organism evidence="1 2">
    <name type="scientific">Pyxidicoccus fallax</name>
    <dbReference type="NCBI Taxonomy" id="394095"/>
    <lineage>
        <taxon>Bacteria</taxon>
        <taxon>Pseudomonadati</taxon>
        <taxon>Myxococcota</taxon>
        <taxon>Myxococcia</taxon>
        <taxon>Myxococcales</taxon>
        <taxon>Cystobacterineae</taxon>
        <taxon>Myxococcaceae</taxon>
        <taxon>Pyxidicoccus</taxon>
    </lineage>
</organism>
<keyword evidence="2" id="KW-1185">Reference proteome</keyword>
<keyword evidence="1" id="KW-0378">Hydrolase</keyword>
<proteinExistence type="predicted"/>
<reference evidence="1 2" key="1">
    <citation type="submission" date="2020-04" db="EMBL/GenBank/DDBJ databases">
        <title>Draft genome of Pyxidicoccus fallax type strain.</title>
        <authorList>
            <person name="Whitworth D.E."/>
        </authorList>
    </citation>
    <scope>NUCLEOTIDE SEQUENCE [LARGE SCALE GENOMIC DNA]</scope>
    <source>
        <strain evidence="1 2">DSM 14698</strain>
    </source>
</reference>
<dbReference type="Pfam" id="PF13419">
    <property type="entry name" value="HAD_2"/>
    <property type="match status" value="1"/>
</dbReference>
<dbReference type="Gene3D" id="3.40.50.1000">
    <property type="entry name" value="HAD superfamily/HAD-like"/>
    <property type="match status" value="1"/>
</dbReference>
<dbReference type="InterPro" id="IPR036412">
    <property type="entry name" value="HAD-like_sf"/>
</dbReference>
<dbReference type="PANTHER" id="PTHR43434">
    <property type="entry name" value="PHOSPHOGLYCOLATE PHOSPHATASE"/>
    <property type="match status" value="1"/>
</dbReference>
<sequence>MMTHVVFDFDGTLADSLGAIVQLYNALAEKSGYRPLTADNLEELRALSILDRCKRMGIPPYHLPSLAVQMGRNLRSAMTSIPFHEGIPELLRDLKARGMELFILSSNKEENIRAFLKHQAAEHLITGFHCSSSLFGKARMLRALMKANRLRPDQLVYVGDEHRDIVACKEAGVRVIAVRWGADADSRLREAGPDFLADTPADILACVSRWST</sequence>
<dbReference type="SUPFAM" id="SSF56784">
    <property type="entry name" value="HAD-like"/>
    <property type="match status" value="1"/>
</dbReference>
<dbReference type="SFLD" id="SFLDS00003">
    <property type="entry name" value="Haloacid_Dehalogenase"/>
    <property type="match status" value="1"/>
</dbReference>
<dbReference type="GO" id="GO:0006281">
    <property type="term" value="P:DNA repair"/>
    <property type="evidence" value="ECO:0007669"/>
    <property type="project" value="TreeGrafter"/>
</dbReference>
<dbReference type="GO" id="GO:0005829">
    <property type="term" value="C:cytosol"/>
    <property type="evidence" value="ECO:0007669"/>
    <property type="project" value="TreeGrafter"/>
</dbReference>
<dbReference type="AlphaFoldDB" id="A0A848L6J7"/>
<dbReference type="InterPro" id="IPR023198">
    <property type="entry name" value="PGP-like_dom2"/>
</dbReference>
<dbReference type="Proteomes" id="UP000518300">
    <property type="component" value="Unassembled WGS sequence"/>
</dbReference>
<dbReference type="SFLD" id="SFLDG01129">
    <property type="entry name" value="C1.5:_HAD__Beta-PGM__Phosphata"/>
    <property type="match status" value="1"/>
</dbReference>
<name>A0A848L6J7_9BACT</name>
<gene>
    <name evidence="1" type="ORF">HG543_06915</name>
</gene>